<dbReference type="CDD" id="cd03019">
    <property type="entry name" value="DsbA_DsbA"/>
    <property type="match status" value="1"/>
</dbReference>
<evidence type="ECO:0000313" key="10">
    <source>
        <dbReference type="EMBL" id="MFC0049573.1"/>
    </source>
</evidence>
<gene>
    <name evidence="10" type="ORF">ACFFJP_14850</name>
</gene>
<keyword evidence="11" id="KW-1185">Reference proteome</keyword>
<evidence type="ECO:0000256" key="8">
    <source>
        <dbReference type="SAM" id="SignalP"/>
    </source>
</evidence>
<organism evidence="10 11">
    <name type="scientific">Rheinheimera tilapiae</name>
    <dbReference type="NCBI Taxonomy" id="875043"/>
    <lineage>
        <taxon>Bacteria</taxon>
        <taxon>Pseudomonadati</taxon>
        <taxon>Pseudomonadota</taxon>
        <taxon>Gammaproteobacteria</taxon>
        <taxon>Chromatiales</taxon>
        <taxon>Chromatiaceae</taxon>
        <taxon>Rheinheimera</taxon>
    </lineage>
</organism>
<dbReference type="Proteomes" id="UP001589813">
    <property type="component" value="Unassembled WGS sequence"/>
</dbReference>
<evidence type="ECO:0000256" key="6">
    <source>
        <dbReference type="ARBA" id="ARBA00023284"/>
    </source>
</evidence>
<accession>A0ABV6BHJ8</accession>
<dbReference type="InterPro" id="IPR050824">
    <property type="entry name" value="Thiol_disulfide_DsbA"/>
</dbReference>
<reference evidence="10 11" key="1">
    <citation type="submission" date="2024-09" db="EMBL/GenBank/DDBJ databases">
        <authorList>
            <person name="Sun Q."/>
            <person name="Mori K."/>
        </authorList>
    </citation>
    <scope>NUCLEOTIDE SEQUENCE [LARGE SCALE GENOMIC DNA]</scope>
    <source>
        <strain evidence="10 11">KCTC 23315</strain>
    </source>
</reference>
<dbReference type="RefSeq" id="WP_377245668.1">
    <property type="nucleotide sequence ID" value="NZ_JBHLXP010000003.1"/>
</dbReference>
<dbReference type="PROSITE" id="PS51352">
    <property type="entry name" value="THIOREDOXIN_2"/>
    <property type="match status" value="1"/>
</dbReference>
<evidence type="ECO:0000256" key="7">
    <source>
        <dbReference type="PIRNR" id="PIRNR001488"/>
    </source>
</evidence>
<feature type="chain" id="PRO_5045612267" description="Thiol:disulfide interchange protein" evidence="8">
    <location>
        <begin position="24"/>
        <end position="215"/>
    </location>
</feature>
<comment type="similarity">
    <text evidence="2">Belongs to the thioredoxin family. DsbA subfamily.</text>
</comment>
<dbReference type="EMBL" id="JBHLXP010000003">
    <property type="protein sequence ID" value="MFC0049573.1"/>
    <property type="molecule type" value="Genomic_DNA"/>
</dbReference>
<proteinExistence type="inferred from homology"/>
<dbReference type="PANTHER" id="PTHR35891">
    <property type="entry name" value="THIOL:DISULFIDE INTERCHANGE PROTEIN DSBA"/>
    <property type="match status" value="1"/>
</dbReference>
<keyword evidence="3 8" id="KW-0732">Signal</keyword>
<dbReference type="Gene3D" id="3.40.30.10">
    <property type="entry name" value="Glutaredoxin"/>
    <property type="match status" value="1"/>
</dbReference>
<evidence type="ECO:0000256" key="2">
    <source>
        <dbReference type="ARBA" id="ARBA00005791"/>
    </source>
</evidence>
<name>A0ABV6BHJ8_9GAMM</name>
<sequence>MFKVFAKSMVLCASLALTAFSHAAGSYLEGTHYEVVAEQATTKPEVKEFFSFYCPACFAFDPYVNSLEKSLPDGTVVKKYHVDFMGAASKEIQSQLTQVLVLAKAKGKGAEVGQALFNHIHVKRQPFASAEDIRLVATAAGIDPAIYDKEINSFAVKSQTKLMQKEQEQFSKSKVLNSVPTIIVNGRYKIINQSLDKTNTEQDFKALVQHLLAKP</sequence>
<evidence type="ECO:0000256" key="5">
    <source>
        <dbReference type="ARBA" id="ARBA00023157"/>
    </source>
</evidence>
<evidence type="ECO:0000256" key="1">
    <source>
        <dbReference type="ARBA" id="ARBA00004418"/>
    </source>
</evidence>
<dbReference type="InterPro" id="IPR023205">
    <property type="entry name" value="DsbA/DsbL"/>
</dbReference>
<dbReference type="InterPro" id="IPR001853">
    <property type="entry name" value="DSBA-like_thioredoxin_dom"/>
</dbReference>
<keyword evidence="6" id="KW-0676">Redox-active center</keyword>
<feature type="signal peptide" evidence="8">
    <location>
        <begin position="1"/>
        <end position="23"/>
    </location>
</feature>
<comment type="subcellular location">
    <subcellularLocation>
        <location evidence="1 7">Periplasm</location>
    </subcellularLocation>
</comment>
<dbReference type="InterPro" id="IPR013766">
    <property type="entry name" value="Thioredoxin_domain"/>
</dbReference>
<dbReference type="PANTHER" id="PTHR35891:SF2">
    <property type="entry name" value="THIOL:DISULFIDE INTERCHANGE PROTEIN DSBA"/>
    <property type="match status" value="1"/>
</dbReference>
<protein>
    <recommendedName>
        <fullName evidence="7">Thiol:disulfide interchange protein</fullName>
    </recommendedName>
</protein>
<dbReference type="Pfam" id="PF01323">
    <property type="entry name" value="DSBA"/>
    <property type="match status" value="1"/>
</dbReference>
<dbReference type="InterPro" id="IPR036249">
    <property type="entry name" value="Thioredoxin-like_sf"/>
</dbReference>
<dbReference type="SUPFAM" id="SSF52833">
    <property type="entry name" value="Thioredoxin-like"/>
    <property type="match status" value="1"/>
</dbReference>
<evidence type="ECO:0000256" key="3">
    <source>
        <dbReference type="ARBA" id="ARBA00022729"/>
    </source>
</evidence>
<comment type="caution">
    <text evidence="10">The sequence shown here is derived from an EMBL/GenBank/DDBJ whole genome shotgun (WGS) entry which is preliminary data.</text>
</comment>
<evidence type="ECO:0000313" key="11">
    <source>
        <dbReference type="Proteomes" id="UP001589813"/>
    </source>
</evidence>
<keyword evidence="5 7" id="KW-1015">Disulfide bond</keyword>
<dbReference type="PIRSF" id="PIRSF001488">
    <property type="entry name" value="Tdi_protein"/>
    <property type="match status" value="1"/>
</dbReference>
<keyword evidence="4 7" id="KW-0574">Periplasm</keyword>
<evidence type="ECO:0000256" key="4">
    <source>
        <dbReference type="ARBA" id="ARBA00022764"/>
    </source>
</evidence>
<evidence type="ECO:0000259" key="9">
    <source>
        <dbReference type="PROSITE" id="PS51352"/>
    </source>
</evidence>
<feature type="domain" description="Thioredoxin" evidence="9">
    <location>
        <begin position="13"/>
        <end position="213"/>
    </location>
</feature>